<feature type="transmembrane region" description="Helical" evidence="6">
    <location>
        <begin position="70"/>
        <end position="91"/>
    </location>
</feature>
<keyword evidence="10" id="KW-1185">Reference proteome</keyword>
<protein>
    <submittedName>
        <fullName evidence="7">ATP synthase I chain</fullName>
    </submittedName>
</protein>
<evidence type="ECO:0000256" key="3">
    <source>
        <dbReference type="ARBA" id="ARBA00022692"/>
    </source>
</evidence>
<dbReference type="RefSeq" id="WP_066071545.1">
    <property type="nucleotide sequence ID" value="NZ_FRBG01000004.1"/>
</dbReference>
<gene>
    <name evidence="7" type="ORF">JWYL7_1604</name>
    <name evidence="8" type="ORF">SAMN05661008_00773</name>
</gene>
<dbReference type="Proteomes" id="UP000323392">
    <property type="component" value="Unassembled WGS sequence"/>
</dbReference>
<sequence>MKETFDVFVKVAKTVFSLNIIAILIVLILHKFSLEFLYGLMFGSLFSLLNFRLISIALEKAIFMDESSAQIYVFTRYIIRMIITSIIILISIKAQHISLLGTILGLLMPKLSVFVITQRKPYLK</sequence>
<evidence type="ECO:0000256" key="4">
    <source>
        <dbReference type="ARBA" id="ARBA00022989"/>
    </source>
</evidence>
<keyword evidence="3 6" id="KW-0812">Transmembrane</keyword>
<evidence type="ECO:0000256" key="6">
    <source>
        <dbReference type="SAM" id="Phobius"/>
    </source>
</evidence>
<dbReference type="Pfam" id="PF03899">
    <property type="entry name" value="ATP-synt_I"/>
    <property type="match status" value="1"/>
</dbReference>
<organism evidence="7 9">
    <name type="scientific">Alkalithermobacter thermoalcaliphilus JW-YL-7 = DSM 7308</name>
    <dbReference type="NCBI Taxonomy" id="1121328"/>
    <lineage>
        <taxon>Bacteria</taxon>
        <taxon>Bacillati</taxon>
        <taxon>Bacillota</taxon>
        <taxon>Clostridia</taxon>
        <taxon>Peptostreptococcales</taxon>
        <taxon>Tepidibacteraceae</taxon>
        <taxon>Alkalithermobacter</taxon>
    </lineage>
</organism>
<dbReference type="AlphaFoldDB" id="A0A150FSE3"/>
<comment type="subcellular location">
    <subcellularLocation>
        <location evidence="1">Cell membrane</location>
        <topology evidence="1">Multi-pass membrane protein</topology>
    </subcellularLocation>
</comment>
<name>A0A150FSE3_CLOPD</name>
<dbReference type="EMBL" id="LSFY01000001">
    <property type="protein sequence ID" value="KXZ40529.1"/>
    <property type="molecule type" value="Genomic_DNA"/>
</dbReference>
<dbReference type="GO" id="GO:0005886">
    <property type="term" value="C:plasma membrane"/>
    <property type="evidence" value="ECO:0007669"/>
    <property type="project" value="UniProtKB-SubCell"/>
</dbReference>
<dbReference type="PATRIC" id="fig|1121328.3.peg.1615"/>
<dbReference type="EMBL" id="FRBG01000004">
    <property type="protein sequence ID" value="SHK71789.1"/>
    <property type="molecule type" value="Genomic_DNA"/>
</dbReference>
<evidence type="ECO:0000313" key="7">
    <source>
        <dbReference type="EMBL" id="KXZ40529.1"/>
    </source>
</evidence>
<evidence type="ECO:0000313" key="8">
    <source>
        <dbReference type="EMBL" id="SHK71789.1"/>
    </source>
</evidence>
<evidence type="ECO:0000256" key="1">
    <source>
        <dbReference type="ARBA" id="ARBA00004651"/>
    </source>
</evidence>
<evidence type="ECO:0000313" key="10">
    <source>
        <dbReference type="Proteomes" id="UP000323392"/>
    </source>
</evidence>
<proteinExistence type="predicted"/>
<reference evidence="7 9" key="1">
    <citation type="submission" date="2016-02" db="EMBL/GenBank/DDBJ databases">
        <title>Draft genome sequence for Clostridium paradoxum JW-YL-7.</title>
        <authorList>
            <person name="Utturkar S.M."/>
            <person name="Lancaster A."/>
            <person name="Poole F.L."/>
            <person name="Adams M.W."/>
            <person name="Brown S.D."/>
        </authorList>
    </citation>
    <scope>NUCLEOTIDE SEQUENCE [LARGE SCALE GENOMIC DNA]</scope>
    <source>
        <strain evidence="7 9">JW-YL-7</strain>
    </source>
</reference>
<evidence type="ECO:0000256" key="5">
    <source>
        <dbReference type="ARBA" id="ARBA00023136"/>
    </source>
</evidence>
<dbReference type="InterPro" id="IPR005598">
    <property type="entry name" value="ATP_synth_I"/>
</dbReference>
<feature type="transmembrane region" description="Helical" evidence="6">
    <location>
        <begin position="7"/>
        <end position="30"/>
    </location>
</feature>
<keyword evidence="4 6" id="KW-1133">Transmembrane helix</keyword>
<dbReference type="STRING" id="1121328.JWYL7_1604"/>
<evidence type="ECO:0000313" key="9">
    <source>
        <dbReference type="Proteomes" id="UP000092605"/>
    </source>
</evidence>
<feature type="transmembrane region" description="Helical" evidence="6">
    <location>
        <begin position="36"/>
        <end position="58"/>
    </location>
</feature>
<reference evidence="8 10" key="2">
    <citation type="submission" date="2016-11" db="EMBL/GenBank/DDBJ databases">
        <authorList>
            <person name="Varghese N."/>
            <person name="Submissions S."/>
        </authorList>
    </citation>
    <scope>NUCLEOTIDE SEQUENCE [LARGE SCALE GENOMIC DNA]</scope>
    <source>
        <strain evidence="8 10">DSM 7308</strain>
    </source>
</reference>
<evidence type="ECO:0000256" key="2">
    <source>
        <dbReference type="ARBA" id="ARBA00022475"/>
    </source>
</evidence>
<keyword evidence="2" id="KW-1003">Cell membrane</keyword>
<dbReference type="Proteomes" id="UP000092605">
    <property type="component" value="Unassembled WGS sequence"/>
</dbReference>
<keyword evidence="5 6" id="KW-0472">Membrane</keyword>
<comment type="caution">
    <text evidence="7">The sequence shown here is derived from an EMBL/GenBank/DDBJ whole genome shotgun (WGS) entry which is preliminary data.</text>
</comment>
<accession>A0A150FSE3</accession>
<feature type="transmembrane region" description="Helical" evidence="6">
    <location>
        <begin position="97"/>
        <end position="116"/>
    </location>
</feature>